<dbReference type="GO" id="GO:0005886">
    <property type="term" value="C:plasma membrane"/>
    <property type="evidence" value="ECO:0007669"/>
    <property type="project" value="UniProtKB-SubCell"/>
</dbReference>
<sequence length="485" mass="54504">MSFSIETFLFVTIILILFYLIKKARAVILLAASLVFIYHLDVGSFIWILAVTAIVYGVGIAEDKLIERIEKKKDKSEVTLKILVVASVVLCAVLLFALKNIARWGERDDALIKILLPIGFSYYIFQAISYIVDVYRRKAKAEKNPINFALYMCYFPKFVSGPIERSDTFLVRVKELSGVRLFGNKRFSISFSTIIYGYFLKVVVADRLAFFTTRLLNDSARFGAAWLFLGMVMYSIQIYCDFAGYSAVAIGISNLFGIELTENFHAPYLSRNISEFWRKWHISLSRWLRDYIYIPLGGSRKGNARRFLNTAIVFIICGIWHGADASFLAWGLLHGFYVMAFGLYSEAKRKRATGKEPASIMNVAGMVFTFLIVSFAWIFFGAPNIGSGACYVGRMLSMTPGVDSFAAQAADIGASRRDMILPIYGVVVLALDLLIARKDKRIGRAMQGIPDVARYAVLYGMIMAILLLGIYGPGYNASSFMYVNF</sequence>
<evidence type="ECO:0000256" key="8">
    <source>
        <dbReference type="SAM" id="Phobius"/>
    </source>
</evidence>
<feature type="transmembrane region" description="Helical" evidence="8">
    <location>
        <begin position="110"/>
        <end position="132"/>
    </location>
</feature>
<dbReference type="InterPro" id="IPR051085">
    <property type="entry name" value="MB_O-acyltransferase"/>
</dbReference>
<dbReference type="InterPro" id="IPR028362">
    <property type="entry name" value="AlgI"/>
</dbReference>
<keyword evidence="7 9" id="KW-0808">Transferase</keyword>
<proteinExistence type="inferred from homology"/>
<evidence type="ECO:0000256" key="2">
    <source>
        <dbReference type="ARBA" id="ARBA00010323"/>
    </source>
</evidence>
<keyword evidence="3 7" id="KW-1003">Cell membrane</keyword>
<feature type="transmembrane region" description="Helical" evidence="8">
    <location>
        <begin position="329"/>
        <end position="347"/>
    </location>
</feature>
<dbReference type="RefSeq" id="WP_074462666.1">
    <property type="nucleotide sequence ID" value="NZ_FMUR01000012.1"/>
</dbReference>
<reference evidence="10" key="1">
    <citation type="submission" date="2016-10" db="EMBL/GenBank/DDBJ databases">
        <authorList>
            <person name="Varghese N."/>
            <person name="Submissions S."/>
        </authorList>
    </citation>
    <scope>NUCLEOTIDE SEQUENCE [LARGE SCALE GENOMIC DNA]</scope>
    <source>
        <strain evidence="10">XBD2006</strain>
    </source>
</reference>
<name>A0A1G5EW55_9FIRM</name>
<comment type="similarity">
    <text evidence="2 7">Belongs to the membrane-bound acyltransferase family.</text>
</comment>
<organism evidence="9 10">
    <name type="scientific">Butyrivibrio hungatei</name>
    <dbReference type="NCBI Taxonomy" id="185008"/>
    <lineage>
        <taxon>Bacteria</taxon>
        <taxon>Bacillati</taxon>
        <taxon>Bacillota</taxon>
        <taxon>Clostridia</taxon>
        <taxon>Lachnospirales</taxon>
        <taxon>Lachnospiraceae</taxon>
        <taxon>Butyrivibrio</taxon>
    </lineage>
</organism>
<protein>
    <submittedName>
        <fullName evidence="9">D-alanyl-lipoteichoic acid acyltransferase DltB, MBOAT superfamily</fullName>
    </submittedName>
</protein>
<comment type="subcellular location">
    <subcellularLocation>
        <location evidence="1">Cell membrane</location>
        <topology evidence="1">Multi-pass membrane protein</topology>
    </subcellularLocation>
</comment>
<keyword evidence="4 8" id="KW-0812">Transmembrane</keyword>
<feature type="transmembrane region" description="Helical" evidence="8">
    <location>
        <begin position="224"/>
        <end position="248"/>
    </location>
</feature>
<feature type="transmembrane region" description="Helical" evidence="8">
    <location>
        <begin position="36"/>
        <end position="58"/>
    </location>
</feature>
<keyword evidence="6 7" id="KW-0472">Membrane</keyword>
<evidence type="ECO:0000313" key="10">
    <source>
        <dbReference type="Proteomes" id="UP000183047"/>
    </source>
</evidence>
<feature type="transmembrane region" description="Helical" evidence="8">
    <location>
        <begin position="359"/>
        <end position="380"/>
    </location>
</feature>
<evidence type="ECO:0000256" key="5">
    <source>
        <dbReference type="ARBA" id="ARBA00022989"/>
    </source>
</evidence>
<feature type="transmembrane region" description="Helical" evidence="8">
    <location>
        <begin position="307"/>
        <end position="323"/>
    </location>
</feature>
<evidence type="ECO:0000256" key="1">
    <source>
        <dbReference type="ARBA" id="ARBA00004651"/>
    </source>
</evidence>
<dbReference type="PANTHER" id="PTHR13285">
    <property type="entry name" value="ACYLTRANSFERASE"/>
    <property type="match status" value="1"/>
</dbReference>
<dbReference type="PIRSF" id="PIRSF016636">
    <property type="entry name" value="AlgI_DltB"/>
    <property type="match status" value="1"/>
</dbReference>
<feature type="transmembrane region" description="Helical" evidence="8">
    <location>
        <begin position="456"/>
        <end position="475"/>
    </location>
</feature>
<dbReference type="AlphaFoldDB" id="A0A1G5EW55"/>
<feature type="transmembrane region" description="Helical" evidence="8">
    <location>
        <begin position="187"/>
        <end position="204"/>
    </location>
</feature>
<dbReference type="PANTHER" id="PTHR13285:SF18">
    <property type="entry name" value="PROTEIN-CYSTEINE N-PALMITOYLTRANSFERASE RASP"/>
    <property type="match status" value="1"/>
</dbReference>
<keyword evidence="7 9" id="KW-0012">Acyltransferase</keyword>
<evidence type="ECO:0000256" key="7">
    <source>
        <dbReference type="PIRNR" id="PIRNR016636"/>
    </source>
</evidence>
<keyword evidence="5 8" id="KW-1133">Transmembrane helix</keyword>
<evidence type="ECO:0000256" key="6">
    <source>
        <dbReference type="ARBA" id="ARBA00023136"/>
    </source>
</evidence>
<dbReference type="Proteomes" id="UP000183047">
    <property type="component" value="Unassembled WGS sequence"/>
</dbReference>
<evidence type="ECO:0000256" key="3">
    <source>
        <dbReference type="ARBA" id="ARBA00022475"/>
    </source>
</evidence>
<gene>
    <name evidence="9" type="ORF">SAMN02910451_02112</name>
</gene>
<dbReference type="InterPro" id="IPR024194">
    <property type="entry name" value="Ac/AlaTfrase_AlgI/DltB"/>
</dbReference>
<dbReference type="EMBL" id="FMUR01000012">
    <property type="protein sequence ID" value="SCY31051.1"/>
    <property type="molecule type" value="Genomic_DNA"/>
</dbReference>
<keyword evidence="10" id="KW-1185">Reference proteome</keyword>
<dbReference type="PIRSF" id="PIRSF500217">
    <property type="entry name" value="AlgI"/>
    <property type="match status" value="1"/>
</dbReference>
<feature type="transmembrane region" description="Helical" evidence="8">
    <location>
        <begin position="78"/>
        <end position="98"/>
    </location>
</feature>
<accession>A0A1G5EW55</accession>
<dbReference type="OrthoDB" id="9805788at2"/>
<dbReference type="GO" id="GO:0016746">
    <property type="term" value="F:acyltransferase activity"/>
    <property type="evidence" value="ECO:0007669"/>
    <property type="project" value="UniProtKB-KW"/>
</dbReference>
<dbReference type="Pfam" id="PF03062">
    <property type="entry name" value="MBOAT"/>
    <property type="match status" value="1"/>
</dbReference>
<feature type="transmembrane region" description="Helical" evidence="8">
    <location>
        <begin position="419"/>
        <end position="436"/>
    </location>
</feature>
<evidence type="ECO:0000256" key="4">
    <source>
        <dbReference type="ARBA" id="ARBA00022692"/>
    </source>
</evidence>
<dbReference type="GO" id="GO:0042121">
    <property type="term" value="P:alginic acid biosynthetic process"/>
    <property type="evidence" value="ECO:0007669"/>
    <property type="project" value="InterPro"/>
</dbReference>
<evidence type="ECO:0000313" key="9">
    <source>
        <dbReference type="EMBL" id="SCY31051.1"/>
    </source>
</evidence>
<dbReference type="InterPro" id="IPR004299">
    <property type="entry name" value="MBOAT_fam"/>
</dbReference>